<organism evidence="2 3">
    <name type="scientific">Actinoalloteichus fjordicus</name>
    <dbReference type="NCBI Taxonomy" id="1612552"/>
    <lineage>
        <taxon>Bacteria</taxon>
        <taxon>Bacillati</taxon>
        <taxon>Actinomycetota</taxon>
        <taxon>Actinomycetes</taxon>
        <taxon>Pseudonocardiales</taxon>
        <taxon>Pseudonocardiaceae</taxon>
        <taxon>Actinoalloteichus</taxon>
    </lineage>
</organism>
<evidence type="ECO:0000313" key="2">
    <source>
        <dbReference type="EMBL" id="APU15979.1"/>
    </source>
</evidence>
<accession>A0AAC9PSV6</accession>
<evidence type="ECO:0000256" key="1">
    <source>
        <dbReference type="SAM" id="MobiDB-lite"/>
    </source>
</evidence>
<evidence type="ECO:0000313" key="3">
    <source>
        <dbReference type="Proteomes" id="UP000185511"/>
    </source>
</evidence>
<reference evidence="3" key="1">
    <citation type="submission" date="2016-06" db="EMBL/GenBank/DDBJ databases">
        <title>Complete genome sequence of Actinoalloteichus fjordicus DSM 46855 (=ADI127-17), type strain of the new species Actinoalloteichus fjordicus.</title>
        <authorList>
            <person name="Ruckert C."/>
            <person name="Nouioui I."/>
            <person name="Willmese J."/>
            <person name="van Wezel G."/>
            <person name="Klenk H.-P."/>
            <person name="Kalinowski J."/>
            <person name="Zotchev S.B."/>
        </authorList>
    </citation>
    <scope>NUCLEOTIDE SEQUENCE [LARGE SCALE GENOMIC DNA]</scope>
    <source>
        <strain evidence="3">ADI127-7</strain>
    </source>
</reference>
<gene>
    <name evidence="2" type="ORF">UA74_19770</name>
</gene>
<feature type="region of interest" description="Disordered" evidence="1">
    <location>
        <begin position="1"/>
        <end position="52"/>
    </location>
</feature>
<dbReference type="EMBL" id="CP016076">
    <property type="protein sequence ID" value="APU15979.1"/>
    <property type="molecule type" value="Genomic_DNA"/>
</dbReference>
<feature type="compositionally biased region" description="Basic and acidic residues" evidence="1">
    <location>
        <begin position="36"/>
        <end position="52"/>
    </location>
</feature>
<name>A0AAC9PSV6_9PSEU</name>
<protein>
    <submittedName>
        <fullName evidence="2">Uncharacterized protein</fullName>
    </submittedName>
</protein>
<proteinExistence type="predicted"/>
<dbReference type="Proteomes" id="UP000185511">
    <property type="component" value="Chromosome"/>
</dbReference>
<dbReference type="AlphaFoldDB" id="A0AAC9PSV6"/>
<sequence>MSYRHQVPRPDLDDREPDPAHGSAAAPGRLPIPQHAGRDRPDAERSIDVPMR</sequence>
<dbReference type="KEGG" id="acad:UA74_19770"/>
<keyword evidence="3" id="KW-1185">Reference proteome</keyword>